<dbReference type="RefSeq" id="WP_014762060.1">
    <property type="nucleotide sequence ID" value="NC_018000.1"/>
</dbReference>
<dbReference type="CDD" id="cd07197">
    <property type="entry name" value="nitrilase"/>
    <property type="match status" value="1"/>
</dbReference>
<dbReference type="InterPro" id="IPR003010">
    <property type="entry name" value="C-N_Hydrolase"/>
</dbReference>
<dbReference type="PANTHER" id="PTHR23088">
    <property type="entry name" value="NITRILASE-RELATED"/>
    <property type="match status" value="1"/>
</dbReference>
<reference evidence="2 3" key="1">
    <citation type="journal article" date="2012" name="J. Bacteriol.">
        <title>Complete genome sequence of the broad-host-range strain Sinorhizobium fredii USDA257.</title>
        <authorList>
            <person name="Schuldes J."/>
            <person name="Rodriguez Orbegoso M."/>
            <person name="Schmeisser C."/>
            <person name="Krishnan H.B."/>
            <person name="Daniel R."/>
            <person name="Streit W.R."/>
        </authorList>
    </citation>
    <scope>NUCLEOTIDE SEQUENCE [LARGE SCALE GENOMIC DNA]</scope>
    <source>
        <strain evidence="2 3">USDA 257</strain>
    </source>
</reference>
<dbReference type="STRING" id="1185652.USDA257_c12850"/>
<proteinExistence type="predicted"/>
<dbReference type="HOGENOM" id="CLU_030130_1_2_5"/>
<dbReference type="KEGG" id="sfd:USDA257_c12850"/>
<dbReference type="Gene3D" id="3.60.110.10">
    <property type="entry name" value="Carbon-nitrogen hydrolase"/>
    <property type="match status" value="1"/>
</dbReference>
<dbReference type="GO" id="GO:0016787">
    <property type="term" value="F:hydrolase activity"/>
    <property type="evidence" value="ECO:0007669"/>
    <property type="project" value="UniProtKB-KW"/>
</dbReference>
<protein>
    <submittedName>
        <fullName evidence="2">Carbon-nitrogen family hydrolase</fullName>
    </submittedName>
</protein>
<gene>
    <name evidence="2" type="ORF">USDA257_c12850</name>
</gene>
<name>I3X1X0_SINF2</name>
<organism evidence="2 3">
    <name type="scientific">Sinorhizobium fredii (strain USDA 257)</name>
    <dbReference type="NCBI Taxonomy" id="1185652"/>
    <lineage>
        <taxon>Bacteria</taxon>
        <taxon>Pseudomonadati</taxon>
        <taxon>Pseudomonadota</taxon>
        <taxon>Alphaproteobacteria</taxon>
        <taxon>Hyphomicrobiales</taxon>
        <taxon>Rhizobiaceae</taxon>
        <taxon>Sinorhizobium/Ensifer group</taxon>
        <taxon>Sinorhizobium</taxon>
    </lineage>
</organism>
<dbReference type="Pfam" id="PF00795">
    <property type="entry name" value="CN_hydrolase"/>
    <property type="match status" value="1"/>
</dbReference>
<dbReference type="AlphaFoldDB" id="I3X1X0"/>
<dbReference type="SUPFAM" id="SSF56317">
    <property type="entry name" value="Carbon-nitrogen hydrolase"/>
    <property type="match status" value="1"/>
</dbReference>
<feature type="domain" description="CN hydrolase" evidence="1">
    <location>
        <begin position="1"/>
        <end position="246"/>
    </location>
</feature>
<accession>I3X1X0</accession>
<evidence type="ECO:0000313" key="2">
    <source>
        <dbReference type="EMBL" id="AFL49876.1"/>
    </source>
</evidence>
<sequence>MAGKSLRVAMAQVTNDVDVDALFASAAARGADIVVFPEMFSNGYSRFDPEDEAARRAWIEAAVPIDGSYVERFRQAARSNGLAVVATFLECGDPKPFNSAVLIDSNGDVLLHQRKRHICFFDIPEEACAAGESSRVARLSTAAGEVAIGITICMDREFPDVASDLVRDGAELILVPNSCPLVDDPAIGDVRVAGVRALAFQSVLGVAVANYPAPKDDGRSFAVDPLGKVLATSGPQPELVLADFDLDRIKALQKQDWFRRVR</sequence>
<evidence type="ECO:0000259" key="1">
    <source>
        <dbReference type="PROSITE" id="PS50263"/>
    </source>
</evidence>
<dbReference type="PATRIC" id="fig|1185652.3.peg.1335"/>
<dbReference type="PROSITE" id="PS50263">
    <property type="entry name" value="CN_HYDROLASE"/>
    <property type="match status" value="1"/>
</dbReference>
<keyword evidence="2" id="KW-0378">Hydrolase</keyword>
<dbReference type="InterPro" id="IPR036526">
    <property type="entry name" value="C-N_Hydrolase_sf"/>
</dbReference>
<dbReference type="EMBL" id="CP003563">
    <property type="protein sequence ID" value="AFL49876.1"/>
    <property type="molecule type" value="Genomic_DNA"/>
</dbReference>
<evidence type="ECO:0000313" key="3">
    <source>
        <dbReference type="Proteomes" id="UP000006180"/>
    </source>
</evidence>
<dbReference type="PANTHER" id="PTHR23088:SF27">
    <property type="entry name" value="DEAMINATED GLUTATHIONE AMIDASE"/>
    <property type="match status" value="1"/>
</dbReference>
<dbReference type="Proteomes" id="UP000006180">
    <property type="component" value="Chromosome"/>
</dbReference>
<dbReference type="eggNOG" id="COG0388">
    <property type="taxonomic scope" value="Bacteria"/>
</dbReference>